<feature type="transmembrane region" description="Helical" evidence="10">
    <location>
        <begin position="155"/>
        <end position="173"/>
    </location>
</feature>
<evidence type="ECO:0000256" key="5">
    <source>
        <dbReference type="ARBA" id="ARBA00022989"/>
    </source>
</evidence>
<dbReference type="InterPro" id="IPR003663">
    <property type="entry name" value="Sugar/inositol_transpt"/>
</dbReference>
<gene>
    <name evidence="12" type="primary">HGT1</name>
    <name evidence="12" type="ORF">OC846_000726</name>
</gene>
<dbReference type="PROSITE" id="PS00216">
    <property type="entry name" value="SUGAR_TRANSPORT_1"/>
    <property type="match status" value="1"/>
</dbReference>
<feature type="region of interest" description="Disordered" evidence="9">
    <location>
        <begin position="510"/>
        <end position="540"/>
    </location>
</feature>
<dbReference type="SUPFAM" id="SSF103473">
    <property type="entry name" value="MFS general substrate transporter"/>
    <property type="match status" value="1"/>
</dbReference>
<dbReference type="GO" id="GO:0005351">
    <property type="term" value="F:carbohydrate:proton symporter activity"/>
    <property type="evidence" value="ECO:0007669"/>
    <property type="project" value="TreeGrafter"/>
</dbReference>
<dbReference type="CDD" id="cd17356">
    <property type="entry name" value="MFS_HXT"/>
    <property type="match status" value="1"/>
</dbReference>
<dbReference type="AlphaFoldDB" id="A0AAN6H0A6"/>
<dbReference type="PROSITE" id="PS51257">
    <property type="entry name" value="PROKAR_LIPOPROTEIN"/>
    <property type="match status" value="1"/>
</dbReference>
<evidence type="ECO:0000256" key="3">
    <source>
        <dbReference type="ARBA" id="ARBA00022448"/>
    </source>
</evidence>
<evidence type="ECO:0000256" key="2">
    <source>
        <dbReference type="ARBA" id="ARBA00010992"/>
    </source>
</evidence>
<comment type="subcellular location">
    <subcellularLocation>
        <location evidence="1">Membrane</location>
        <topology evidence="1">Multi-pass membrane protein</topology>
    </subcellularLocation>
</comment>
<dbReference type="Gene3D" id="1.20.1250.20">
    <property type="entry name" value="MFS general substrate transporter like domains"/>
    <property type="match status" value="1"/>
</dbReference>
<accession>A0AAN6H0A6</accession>
<dbReference type="EMBL" id="JAPDMZ010000008">
    <property type="protein sequence ID" value="KAK0557079.1"/>
    <property type="molecule type" value="Genomic_DNA"/>
</dbReference>
<reference evidence="12" key="1">
    <citation type="journal article" date="2023" name="PhytoFront">
        <title>Draft Genome Resources of Seven Strains of Tilletia horrida, Causal Agent of Kernel Smut of Rice.</title>
        <authorList>
            <person name="Khanal S."/>
            <person name="Antony Babu S."/>
            <person name="Zhou X.G."/>
        </authorList>
    </citation>
    <scope>NUCLEOTIDE SEQUENCE</scope>
    <source>
        <strain evidence="12">TX6</strain>
    </source>
</reference>
<dbReference type="Proteomes" id="UP001176517">
    <property type="component" value="Unassembled WGS sequence"/>
</dbReference>
<keyword evidence="4 10" id="KW-0812">Transmembrane</keyword>
<feature type="transmembrane region" description="Helical" evidence="10">
    <location>
        <begin position="314"/>
        <end position="336"/>
    </location>
</feature>
<feature type="transmembrane region" description="Helical" evidence="10">
    <location>
        <begin position="343"/>
        <end position="363"/>
    </location>
</feature>
<comment type="catalytic activity">
    <reaction evidence="7">
        <text>myo-inositol(out) + H(+)(out) = myo-inositol(in) + H(+)(in)</text>
        <dbReference type="Rhea" id="RHEA:60364"/>
        <dbReference type="ChEBI" id="CHEBI:15378"/>
        <dbReference type="ChEBI" id="CHEBI:17268"/>
    </reaction>
</comment>
<feature type="transmembrane region" description="Helical" evidence="10">
    <location>
        <begin position="193"/>
        <end position="211"/>
    </location>
</feature>
<comment type="caution">
    <text evidence="12">The sequence shown here is derived from an EMBL/GenBank/DDBJ whole genome shotgun (WGS) entry which is preliminary data.</text>
</comment>
<dbReference type="PANTHER" id="PTHR48022">
    <property type="entry name" value="PLASTIDIC GLUCOSE TRANSPORTER 4"/>
    <property type="match status" value="1"/>
</dbReference>
<sequence>MGRKYLTNTYVLAAISCTGGLLFGFDISSLSAIIGTNNYLVYFSNTDVVTDPVTGWRTSSGPDSNLQGGITASMAGGSFLGAIVSGPLNDRIGRRNSIAASMIVWIIGSVLACAVQDVAMLIVARIVLGFAIGIASSVVPTYISELAKPQVRGRLIGCQQWAITWGILIQYFITYGCSFIGNQDGRSTASFRTPWGLQMIPAFIVLGFIPFMPRSPRWLASVGKMDEAHEVLALIHGDGDRSHPLVLAEFEQIKQSLVEEKSGTYADLLKGNHPWRLHISMFTQIWSQLTGMNVMMYYIVYVFGMAGIQSGNVTLIASSIQYVINVVMTVPAILYVDRWGRRPTLLVGSTLMSTWLFIVAGLMKAHGEYYEPNPALGDPDSVRWKVHGPASKAIIACSYLFVASFATTYGPVSWTLPCELWTNRLRSKAVSIATASNWIFNFALGYFVPPSFKNIQWKSYLVFACFGETRNLSLEEVDQLFASGRPAWRTRDLTKEVKVEKAAAQIERGVKPSEAVGVAHSDSDSDRSPHEEKGQTYAEA</sequence>
<feature type="domain" description="Major facilitator superfamily (MFS) profile" evidence="11">
    <location>
        <begin position="12"/>
        <end position="485"/>
    </location>
</feature>
<keyword evidence="3 8" id="KW-0813">Transport</keyword>
<dbReference type="FunFam" id="1.20.1250.20:FF:000026">
    <property type="entry name" value="MFS quinate transporter QutD"/>
    <property type="match status" value="1"/>
</dbReference>
<evidence type="ECO:0000313" key="12">
    <source>
        <dbReference type="EMBL" id="KAK0557079.1"/>
    </source>
</evidence>
<evidence type="ECO:0000256" key="7">
    <source>
        <dbReference type="ARBA" id="ARBA00049119"/>
    </source>
</evidence>
<organism evidence="12 13">
    <name type="scientific">Tilletia horrida</name>
    <dbReference type="NCBI Taxonomy" id="155126"/>
    <lineage>
        <taxon>Eukaryota</taxon>
        <taxon>Fungi</taxon>
        <taxon>Dikarya</taxon>
        <taxon>Basidiomycota</taxon>
        <taxon>Ustilaginomycotina</taxon>
        <taxon>Exobasidiomycetes</taxon>
        <taxon>Tilletiales</taxon>
        <taxon>Tilletiaceae</taxon>
        <taxon>Tilletia</taxon>
    </lineage>
</organism>
<dbReference type="InterPro" id="IPR036259">
    <property type="entry name" value="MFS_trans_sf"/>
</dbReference>
<dbReference type="PROSITE" id="PS50850">
    <property type="entry name" value="MFS"/>
    <property type="match status" value="1"/>
</dbReference>
<feature type="compositionally biased region" description="Basic and acidic residues" evidence="9">
    <location>
        <begin position="521"/>
        <end position="534"/>
    </location>
</feature>
<feature type="transmembrane region" description="Helical" evidence="10">
    <location>
        <begin position="98"/>
        <end position="116"/>
    </location>
</feature>
<dbReference type="GO" id="GO:0016020">
    <property type="term" value="C:membrane"/>
    <property type="evidence" value="ECO:0007669"/>
    <property type="project" value="UniProtKB-SubCell"/>
</dbReference>
<feature type="transmembrane region" description="Helical" evidence="10">
    <location>
        <begin position="285"/>
        <end position="308"/>
    </location>
</feature>
<dbReference type="PANTHER" id="PTHR48022:SF7">
    <property type="entry name" value="MAJOR FACILITATOR SUPERFAMILY (MFS) PROFILE DOMAIN-CONTAINING PROTEIN-RELATED"/>
    <property type="match status" value="1"/>
</dbReference>
<dbReference type="Pfam" id="PF00083">
    <property type="entry name" value="Sugar_tr"/>
    <property type="match status" value="1"/>
</dbReference>
<keyword evidence="5 10" id="KW-1133">Transmembrane helix</keyword>
<feature type="transmembrane region" description="Helical" evidence="10">
    <location>
        <begin position="429"/>
        <end position="448"/>
    </location>
</feature>
<feature type="transmembrane region" description="Helical" evidence="10">
    <location>
        <begin position="393"/>
        <end position="417"/>
    </location>
</feature>
<evidence type="ECO:0000256" key="6">
    <source>
        <dbReference type="ARBA" id="ARBA00023136"/>
    </source>
</evidence>
<feature type="transmembrane region" description="Helical" evidence="10">
    <location>
        <begin position="122"/>
        <end position="143"/>
    </location>
</feature>
<evidence type="ECO:0000259" key="11">
    <source>
        <dbReference type="PROSITE" id="PS50850"/>
    </source>
</evidence>
<evidence type="ECO:0000256" key="1">
    <source>
        <dbReference type="ARBA" id="ARBA00004141"/>
    </source>
</evidence>
<feature type="transmembrane region" description="Helical" evidence="10">
    <location>
        <begin position="12"/>
        <end position="34"/>
    </location>
</feature>
<name>A0AAN6H0A6_9BASI</name>
<evidence type="ECO:0000256" key="9">
    <source>
        <dbReference type="SAM" id="MobiDB-lite"/>
    </source>
</evidence>
<dbReference type="PRINTS" id="PR00171">
    <property type="entry name" value="SUGRTRNSPORT"/>
</dbReference>
<protein>
    <submittedName>
        <fullName evidence="12">High affinity glucose transporter</fullName>
    </submittedName>
</protein>
<dbReference type="PROSITE" id="PS00217">
    <property type="entry name" value="SUGAR_TRANSPORT_2"/>
    <property type="match status" value="1"/>
</dbReference>
<evidence type="ECO:0000313" key="13">
    <source>
        <dbReference type="Proteomes" id="UP001176517"/>
    </source>
</evidence>
<dbReference type="NCBIfam" id="TIGR00879">
    <property type="entry name" value="SP"/>
    <property type="match status" value="1"/>
</dbReference>
<dbReference type="InterPro" id="IPR005828">
    <property type="entry name" value="MFS_sugar_transport-like"/>
</dbReference>
<evidence type="ECO:0000256" key="4">
    <source>
        <dbReference type="ARBA" id="ARBA00022692"/>
    </source>
</evidence>
<evidence type="ECO:0000256" key="10">
    <source>
        <dbReference type="SAM" id="Phobius"/>
    </source>
</evidence>
<dbReference type="InterPro" id="IPR005829">
    <property type="entry name" value="Sugar_transporter_CS"/>
</dbReference>
<dbReference type="InterPro" id="IPR050360">
    <property type="entry name" value="MFS_Sugar_Transporters"/>
</dbReference>
<keyword evidence="13" id="KW-1185">Reference proteome</keyword>
<keyword evidence="6 10" id="KW-0472">Membrane</keyword>
<comment type="similarity">
    <text evidence="2 8">Belongs to the major facilitator superfamily. Sugar transporter (TC 2.A.1.1) family.</text>
</comment>
<evidence type="ECO:0000256" key="8">
    <source>
        <dbReference type="RuleBase" id="RU003346"/>
    </source>
</evidence>
<keyword evidence="12" id="KW-0762">Sugar transport</keyword>
<proteinExistence type="inferred from homology"/>
<dbReference type="InterPro" id="IPR020846">
    <property type="entry name" value="MFS_dom"/>
</dbReference>